<proteinExistence type="predicted"/>
<dbReference type="AlphaFoldDB" id="A0A812LQC0"/>
<accession>A0A812LQC0</accession>
<evidence type="ECO:0000313" key="2">
    <source>
        <dbReference type="Proteomes" id="UP000604046"/>
    </source>
</evidence>
<reference evidence="1" key="1">
    <citation type="submission" date="2021-02" db="EMBL/GenBank/DDBJ databases">
        <authorList>
            <person name="Dougan E. K."/>
            <person name="Rhodes N."/>
            <person name="Thang M."/>
            <person name="Chan C."/>
        </authorList>
    </citation>
    <scope>NUCLEOTIDE SEQUENCE</scope>
</reference>
<dbReference type="Proteomes" id="UP000604046">
    <property type="component" value="Unassembled WGS sequence"/>
</dbReference>
<sequence>MRDLESLVAEASRSCAKLDAQMRATRAAYDHMNSLVHQQVWTGALQVAGAGKVEPVCSPEPPDGLEVRTNPVVGRHLVSTRARGAGETLLQERPCIILPWQLLASASRTDWFEALKFRLSAAEVAEISAKEVIAEDALLMFRQAGNLGFQEPQNSDDMFLKEGSVTKGRSKYQVCRVNAQRFGFGAGIRVHPTAAFLKMESFWRSGAMARDR</sequence>
<comment type="caution">
    <text evidence="1">The sequence shown here is derived from an EMBL/GenBank/DDBJ whole genome shotgun (WGS) entry which is preliminary data.</text>
</comment>
<name>A0A812LQC0_9DINO</name>
<evidence type="ECO:0000313" key="1">
    <source>
        <dbReference type="EMBL" id="CAE7250320.1"/>
    </source>
</evidence>
<keyword evidence="2" id="KW-1185">Reference proteome</keyword>
<protein>
    <submittedName>
        <fullName evidence="1">Uncharacterized protein</fullName>
    </submittedName>
</protein>
<organism evidence="1 2">
    <name type="scientific">Symbiodinium natans</name>
    <dbReference type="NCBI Taxonomy" id="878477"/>
    <lineage>
        <taxon>Eukaryota</taxon>
        <taxon>Sar</taxon>
        <taxon>Alveolata</taxon>
        <taxon>Dinophyceae</taxon>
        <taxon>Suessiales</taxon>
        <taxon>Symbiodiniaceae</taxon>
        <taxon>Symbiodinium</taxon>
    </lineage>
</organism>
<gene>
    <name evidence="1" type="ORF">SNAT2548_LOCUS12277</name>
</gene>
<dbReference type="EMBL" id="CAJNDS010001169">
    <property type="protein sequence ID" value="CAE7250320.1"/>
    <property type="molecule type" value="Genomic_DNA"/>
</dbReference>